<feature type="region of interest" description="Disordered" evidence="1">
    <location>
        <begin position="1"/>
        <end position="25"/>
    </location>
</feature>
<evidence type="ECO:0008006" key="4">
    <source>
        <dbReference type="Google" id="ProtNLM"/>
    </source>
</evidence>
<dbReference type="AlphaFoldDB" id="A0A8J3KRF1"/>
<proteinExistence type="predicted"/>
<dbReference type="RefSeq" id="WP_203693629.1">
    <property type="nucleotide sequence ID" value="NZ_BAAALC010000036.1"/>
</dbReference>
<keyword evidence="3" id="KW-1185">Reference proteome</keyword>
<evidence type="ECO:0000313" key="3">
    <source>
        <dbReference type="Proteomes" id="UP000630887"/>
    </source>
</evidence>
<gene>
    <name evidence="2" type="ORF">Cco03nite_39830</name>
</gene>
<organism evidence="2 3">
    <name type="scientific">Catellatospora coxensis</name>
    <dbReference type="NCBI Taxonomy" id="310354"/>
    <lineage>
        <taxon>Bacteria</taxon>
        <taxon>Bacillati</taxon>
        <taxon>Actinomycetota</taxon>
        <taxon>Actinomycetes</taxon>
        <taxon>Micromonosporales</taxon>
        <taxon>Micromonosporaceae</taxon>
        <taxon>Catellatospora</taxon>
    </lineage>
</organism>
<protein>
    <recommendedName>
        <fullName evidence="4">DUF4034 domain-containing protein</fullName>
    </recommendedName>
</protein>
<dbReference type="Proteomes" id="UP000630887">
    <property type="component" value="Unassembled WGS sequence"/>
</dbReference>
<accession>A0A8J3KRF1</accession>
<dbReference type="EMBL" id="BONI01000032">
    <property type="protein sequence ID" value="GIG07283.1"/>
    <property type="molecule type" value="Genomic_DNA"/>
</dbReference>
<name>A0A8J3KRF1_9ACTN</name>
<evidence type="ECO:0000313" key="2">
    <source>
        <dbReference type="EMBL" id="GIG07283.1"/>
    </source>
</evidence>
<reference evidence="2 3" key="1">
    <citation type="submission" date="2021-01" db="EMBL/GenBank/DDBJ databases">
        <title>Whole genome shotgun sequence of Catellatospora coxensis NBRC 107359.</title>
        <authorList>
            <person name="Komaki H."/>
            <person name="Tamura T."/>
        </authorList>
    </citation>
    <scope>NUCLEOTIDE SEQUENCE [LARGE SCALE GENOMIC DNA]</scope>
    <source>
        <strain evidence="2 3">NBRC 107359</strain>
    </source>
</reference>
<comment type="caution">
    <text evidence="2">The sequence shown here is derived from an EMBL/GenBank/DDBJ whole genome shotgun (WGS) entry which is preliminary data.</text>
</comment>
<evidence type="ECO:0000256" key="1">
    <source>
        <dbReference type="SAM" id="MobiDB-lite"/>
    </source>
</evidence>
<sequence length="324" mass="36542">MWPFRKKSRVAPEEPPPEITIDPFLGDPDARRLSMHLGNRDWPAARSIIMNPDPALQGYYVGIASSKSGLMEWIDDAVSADPDPTLPLLVKGLGAINWAWDARGSGTASTVTEEGWKLFRQRLVVSENCLDEVLSRDPRNVRALAGLITLAKARSKGLAEIQRCFDAVIAVEPADERAHGRMLQAVCGKWYGSSEMMFRFARERAAAHPGTNLGGLIAEAHIEEWLSRKREDEYLEQREVRDELVAAAENSIWHPAYRRTPYTPHVWNAFAMAFCLGDHHAEAERCFALIGDDLVTRDPWYYHGKAGRSFLKLRDYTRYHLAKG</sequence>